<feature type="region of interest" description="Disordered" evidence="1">
    <location>
        <begin position="1"/>
        <end position="20"/>
    </location>
</feature>
<dbReference type="Proteomes" id="UP000499080">
    <property type="component" value="Unassembled WGS sequence"/>
</dbReference>
<keyword evidence="3" id="KW-1185">Reference proteome</keyword>
<evidence type="ECO:0000313" key="3">
    <source>
        <dbReference type="Proteomes" id="UP000499080"/>
    </source>
</evidence>
<organism evidence="2 3">
    <name type="scientific">Araneus ventricosus</name>
    <name type="common">Orbweaver spider</name>
    <name type="synonym">Epeira ventricosa</name>
    <dbReference type="NCBI Taxonomy" id="182803"/>
    <lineage>
        <taxon>Eukaryota</taxon>
        <taxon>Metazoa</taxon>
        <taxon>Ecdysozoa</taxon>
        <taxon>Arthropoda</taxon>
        <taxon>Chelicerata</taxon>
        <taxon>Arachnida</taxon>
        <taxon>Araneae</taxon>
        <taxon>Araneomorphae</taxon>
        <taxon>Entelegynae</taxon>
        <taxon>Araneoidea</taxon>
        <taxon>Araneidae</taxon>
        <taxon>Araneus</taxon>
    </lineage>
</organism>
<evidence type="ECO:0000256" key="1">
    <source>
        <dbReference type="SAM" id="MobiDB-lite"/>
    </source>
</evidence>
<protein>
    <submittedName>
        <fullName evidence="2">Uncharacterized protein</fullName>
    </submittedName>
</protein>
<name>A0A4Y2GAJ5_ARAVE</name>
<comment type="caution">
    <text evidence="2">The sequence shown here is derived from an EMBL/GenBank/DDBJ whole genome shotgun (WGS) entry which is preliminary data.</text>
</comment>
<evidence type="ECO:0000313" key="2">
    <source>
        <dbReference type="EMBL" id="GBM50700.1"/>
    </source>
</evidence>
<reference evidence="2 3" key="1">
    <citation type="journal article" date="2019" name="Sci. Rep.">
        <title>Orb-weaving spider Araneus ventricosus genome elucidates the spidroin gene catalogue.</title>
        <authorList>
            <person name="Kono N."/>
            <person name="Nakamura H."/>
            <person name="Ohtoshi R."/>
            <person name="Moran D.A.P."/>
            <person name="Shinohara A."/>
            <person name="Yoshida Y."/>
            <person name="Fujiwara M."/>
            <person name="Mori M."/>
            <person name="Tomita M."/>
            <person name="Arakawa K."/>
        </authorList>
    </citation>
    <scope>NUCLEOTIDE SEQUENCE [LARGE SCALE GENOMIC DNA]</scope>
</reference>
<proteinExistence type="predicted"/>
<dbReference type="AlphaFoldDB" id="A0A4Y2GAJ5"/>
<dbReference type="EMBL" id="BGPR01001307">
    <property type="protein sequence ID" value="GBM50700.1"/>
    <property type="molecule type" value="Genomic_DNA"/>
</dbReference>
<accession>A0A4Y2GAJ5</accession>
<gene>
    <name evidence="2" type="ORF">AVEN_45968_1</name>
</gene>
<feature type="region of interest" description="Disordered" evidence="1">
    <location>
        <begin position="34"/>
        <end position="70"/>
    </location>
</feature>
<sequence length="98" mass="10805">MTRMTPELVLPSPSFHATPTRGRLATTYDLACNRPINGGSSGESGFEPGTLRPQSRDPTTKPPCSSRKAWVEAERISTSESHNYAITTSRHCVMRKDK</sequence>